<feature type="region of interest" description="Disordered" evidence="4">
    <location>
        <begin position="304"/>
        <end position="323"/>
    </location>
</feature>
<dbReference type="PRINTS" id="PR00834">
    <property type="entry name" value="PROTEASES2C"/>
</dbReference>
<dbReference type="SMART" id="SM00228">
    <property type="entry name" value="PDZ"/>
    <property type="match status" value="2"/>
</dbReference>
<dbReference type="Pfam" id="PF13365">
    <property type="entry name" value="Trypsin_2"/>
    <property type="match status" value="1"/>
</dbReference>
<dbReference type="EC" id="3.4.21.107" evidence="7"/>
<dbReference type="Pfam" id="PF17820">
    <property type="entry name" value="PDZ_6"/>
    <property type="match status" value="1"/>
</dbReference>
<feature type="signal peptide" evidence="5">
    <location>
        <begin position="1"/>
        <end position="19"/>
    </location>
</feature>
<keyword evidence="2 7" id="KW-0645">Protease</keyword>
<dbReference type="InterPro" id="IPR041489">
    <property type="entry name" value="PDZ_6"/>
</dbReference>
<evidence type="ECO:0000313" key="7">
    <source>
        <dbReference type="EMBL" id="QEH37440.1"/>
    </source>
</evidence>
<gene>
    <name evidence="7" type="primary">degQ_2</name>
    <name evidence="7" type="ORF">OJF2_60310</name>
</gene>
<dbReference type="KEGG" id="agv:OJF2_60310"/>
<dbReference type="AlphaFoldDB" id="A0A5B9WC31"/>
<dbReference type="PROSITE" id="PS50106">
    <property type="entry name" value="PDZ"/>
    <property type="match status" value="1"/>
</dbReference>
<dbReference type="InterPro" id="IPR009003">
    <property type="entry name" value="Peptidase_S1_PA"/>
</dbReference>
<dbReference type="Gene3D" id="2.30.42.10">
    <property type="match status" value="2"/>
</dbReference>
<dbReference type="InterPro" id="IPR001478">
    <property type="entry name" value="PDZ"/>
</dbReference>
<feature type="domain" description="PDZ" evidence="6">
    <location>
        <begin position="283"/>
        <end position="365"/>
    </location>
</feature>
<evidence type="ECO:0000256" key="1">
    <source>
        <dbReference type="ARBA" id="ARBA00010541"/>
    </source>
</evidence>
<evidence type="ECO:0000256" key="3">
    <source>
        <dbReference type="ARBA" id="ARBA00022801"/>
    </source>
</evidence>
<evidence type="ECO:0000259" key="6">
    <source>
        <dbReference type="PROSITE" id="PS50106"/>
    </source>
</evidence>
<dbReference type="EMBL" id="CP042997">
    <property type="protein sequence ID" value="QEH37440.1"/>
    <property type="molecule type" value="Genomic_DNA"/>
</dbReference>
<evidence type="ECO:0000256" key="5">
    <source>
        <dbReference type="SAM" id="SignalP"/>
    </source>
</evidence>
<name>A0A5B9WC31_9BACT</name>
<feature type="compositionally biased region" description="Polar residues" evidence="4">
    <location>
        <begin position="310"/>
        <end position="319"/>
    </location>
</feature>
<keyword evidence="8" id="KW-1185">Reference proteome</keyword>
<dbReference type="Pfam" id="PF13180">
    <property type="entry name" value="PDZ_2"/>
    <property type="match status" value="1"/>
</dbReference>
<dbReference type="InterPro" id="IPR001940">
    <property type="entry name" value="Peptidase_S1C"/>
</dbReference>
<organism evidence="7 8">
    <name type="scientific">Aquisphaera giovannonii</name>
    <dbReference type="NCBI Taxonomy" id="406548"/>
    <lineage>
        <taxon>Bacteria</taxon>
        <taxon>Pseudomonadati</taxon>
        <taxon>Planctomycetota</taxon>
        <taxon>Planctomycetia</taxon>
        <taxon>Isosphaerales</taxon>
        <taxon>Isosphaeraceae</taxon>
        <taxon>Aquisphaera</taxon>
    </lineage>
</organism>
<dbReference type="GO" id="GO:0004252">
    <property type="term" value="F:serine-type endopeptidase activity"/>
    <property type="evidence" value="ECO:0007669"/>
    <property type="project" value="InterPro"/>
</dbReference>
<dbReference type="RefSeq" id="WP_246196219.1">
    <property type="nucleotide sequence ID" value="NZ_CP042997.1"/>
</dbReference>
<comment type="similarity">
    <text evidence="1">Belongs to the peptidase S1C family.</text>
</comment>
<dbReference type="Proteomes" id="UP000324233">
    <property type="component" value="Chromosome"/>
</dbReference>
<evidence type="ECO:0000256" key="2">
    <source>
        <dbReference type="ARBA" id="ARBA00022670"/>
    </source>
</evidence>
<reference evidence="7 8" key="1">
    <citation type="submission" date="2019-08" db="EMBL/GenBank/DDBJ databases">
        <title>Deep-cultivation of Planctomycetes and their phenomic and genomic characterization uncovers novel biology.</title>
        <authorList>
            <person name="Wiegand S."/>
            <person name="Jogler M."/>
            <person name="Boedeker C."/>
            <person name="Pinto D."/>
            <person name="Vollmers J."/>
            <person name="Rivas-Marin E."/>
            <person name="Kohn T."/>
            <person name="Peeters S.H."/>
            <person name="Heuer A."/>
            <person name="Rast P."/>
            <person name="Oberbeckmann S."/>
            <person name="Bunk B."/>
            <person name="Jeske O."/>
            <person name="Meyerdierks A."/>
            <person name="Storesund J.E."/>
            <person name="Kallscheuer N."/>
            <person name="Luecker S."/>
            <person name="Lage O.M."/>
            <person name="Pohl T."/>
            <person name="Merkel B.J."/>
            <person name="Hornburger P."/>
            <person name="Mueller R.-W."/>
            <person name="Bruemmer F."/>
            <person name="Labrenz M."/>
            <person name="Spormann A.M."/>
            <person name="Op den Camp H."/>
            <person name="Overmann J."/>
            <person name="Amann R."/>
            <person name="Jetten M.S.M."/>
            <person name="Mascher T."/>
            <person name="Medema M.H."/>
            <person name="Devos D.P."/>
            <person name="Kaster A.-K."/>
            <person name="Ovreas L."/>
            <person name="Rohde M."/>
            <person name="Galperin M.Y."/>
            <person name="Jogler C."/>
        </authorList>
    </citation>
    <scope>NUCLEOTIDE SEQUENCE [LARGE SCALE GENOMIC DNA]</scope>
    <source>
        <strain evidence="7 8">OJF2</strain>
    </source>
</reference>
<protein>
    <submittedName>
        <fullName evidence="7">Periplasmic pH-dependent serine endoprotease DegQ</fullName>
        <ecNumber evidence="7">3.4.21.107</ecNumber>
    </submittedName>
</protein>
<dbReference type="SUPFAM" id="SSF50494">
    <property type="entry name" value="Trypsin-like serine proteases"/>
    <property type="match status" value="1"/>
</dbReference>
<dbReference type="PANTHER" id="PTHR43343:SF3">
    <property type="entry name" value="PROTEASE DO-LIKE 8, CHLOROPLASTIC"/>
    <property type="match status" value="1"/>
</dbReference>
<dbReference type="InterPro" id="IPR043504">
    <property type="entry name" value="Peptidase_S1_PA_chymotrypsin"/>
</dbReference>
<evidence type="ECO:0000313" key="8">
    <source>
        <dbReference type="Proteomes" id="UP000324233"/>
    </source>
</evidence>
<feature type="chain" id="PRO_5022932037" evidence="5">
    <location>
        <begin position="20"/>
        <end position="479"/>
    </location>
</feature>
<dbReference type="PANTHER" id="PTHR43343">
    <property type="entry name" value="PEPTIDASE S12"/>
    <property type="match status" value="1"/>
</dbReference>
<keyword evidence="5" id="KW-0732">Signal</keyword>
<keyword evidence="3 7" id="KW-0378">Hydrolase</keyword>
<evidence type="ECO:0000256" key="4">
    <source>
        <dbReference type="SAM" id="MobiDB-lite"/>
    </source>
</evidence>
<sequence length="479" mass="50548" precursor="true">MTPLLALSCCWMLAAPAVADDPPRPAAAASDPVSALEDAVAAAIARAEPSVVAIHRDKAERPEEVVIRGRPRLPYERPGGVRFAMDPIQGDVISFDFGSGVVVGGAGQILTAYHVVKGAGRLVVRAAMRQQFEAEILAADPRSDLAVIAPIAIAGVPSPKLRPIPMGDASKLRKGSFLVALGNSFNAARKDGKPSASFGILSNVARRIDEEEDLSGVSARRSSFLNFPTLLQLDSKLNQGMSGGAVVNLKGELVGLTTMAASPAGFDNMAGYAMPMDRMGRRAVEILKQGKEIEYGLLGVRPPRDRSNRVDSVSPNSPAGQGDLQANDEILAVDDEPILDFDDLILSINARSPGDRVRLRIRRGNEELARSLVLAKFPVDPEAIATVRPAAWRGLRVDYQSTALVTTRLPFAEPSGPGVLVSEVEDGSPADKAGLKKLQVIRQVDGNPVTNPAEFAAAVAGTKGEVSLTTDSGPVTVPE</sequence>
<dbReference type="Gene3D" id="2.40.10.10">
    <property type="entry name" value="Trypsin-like serine proteases"/>
    <property type="match status" value="2"/>
</dbReference>
<proteinExistence type="inferred from homology"/>
<dbReference type="GO" id="GO:0006508">
    <property type="term" value="P:proteolysis"/>
    <property type="evidence" value="ECO:0007669"/>
    <property type="project" value="UniProtKB-KW"/>
</dbReference>
<accession>A0A5B9WC31</accession>
<dbReference type="SUPFAM" id="SSF50156">
    <property type="entry name" value="PDZ domain-like"/>
    <property type="match status" value="2"/>
</dbReference>
<dbReference type="InterPro" id="IPR051201">
    <property type="entry name" value="Chloro_Bact_Ser_Proteases"/>
</dbReference>
<dbReference type="InterPro" id="IPR036034">
    <property type="entry name" value="PDZ_sf"/>
</dbReference>